<dbReference type="EMBL" id="CAJZBQ010000004">
    <property type="protein sequence ID" value="CAG9311284.1"/>
    <property type="molecule type" value="Genomic_DNA"/>
</dbReference>
<proteinExistence type="predicted"/>
<reference evidence="3" key="1">
    <citation type="submission" date="2021-09" db="EMBL/GenBank/DDBJ databases">
        <authorList>
            <consortium name="AG Swart"/>
            <person name="Singh M."/>
            <person name="Singh A."/>
            <person name="Seah K."/>
            <person name="Emmerich C."/>
        </authorList>
    </citation>
    <scope>NUCLEOTIDE SEQUENCE</scope>
    <source>
        <strain evidence="3">ATCC30299</strain>
    </source>
</reference>
<sequence length="418" mass="48856">MEAESRSLSQSSDSDNEFWDELDDKPQLTYKKLLSRRSTRFSEVLQFPKKEEPISPSKKEVTPILKKSETTPISKQEPIKIERKEEIPKDEAPPNQIKPPKQPKSDFLTSYKRPVPKPNYENDFSSLEVKELKMTLFVKEKTIKTLWMMLSELQFFITSNRLETDTTEINKNNIANEEENFRIQQFIEEIKKLNSQISILKDVCDIYQKDVDNTIKKMKEIENEKENLKESCEKEIEKLKIQFEEREKELLLEKEKITTELESYKTNVAKELEARDILENRQKNEVIALKEELKNAKTILQNPRLRAKVHEKLKEYMEENEKLIIEEDLKENGKISSKPPKLFCKPKQPPRPATVQLHKKAQSCDVSTSYDDGKIIGKLLTLSRPETPAIFPIHRRNASSVSSSYETKRKSSTPIIIL</sequence>
<dbReference type="AlphaFoldDB" id="A0AAU9I854"/>
<evidence type="ECO:0000313" key="3">
    <source>
        <dbReference type="EMBL" id="CAG9311284.1"/>
    </source>
</evidence>
<protein>
    <submittedName>
        <fullName evidence="3">Uncharacterized protein</fullName>
    </submittedName>
</protein>
<feature type="region of interest" description="Disordered" evidence="2">
    <location>
        <begin position="1"/>
        <end position="23"/>
    </location>
</feature>
<feature type="compositionally biased region" description="Basic and acidic residues" evidence="2">
    <location>
        <begin position="77"/>
        <end position="92"/>
    </location>
</feature>
<keyword evidence="4" id="KW-1185">Reference proteome</keyword>
<evidence type="ECO:0000313" key="4">
    <source>
        <dbReference type="Proteomes" id="UP001162131"/>
    </source>
</evidence>
<accession>A0AAU9I854</accession>
<name>A0AAU9I854_9CILI</name>
<keyword evidence="1" id="KW-0175">Coiled coil</keyword>
<evidence type="ECO:0000256" key="1">
    <source>
        <dbReference type="SAM" id="Coils"/>
    </source>
</evidence>
<feature type="compositionally biased region" description="Low complexity" evidence="2">
    <location>
        <begin position="1"/>
        <end position="13"/>
    </location>
</feature>
<feature type="region of interest" description="Disordered" evidence="2">
    <location>
        <begin position="45"/>
        <end position="114"/>
    </location>
</feature>
<organism evidence="3 4">
    <name type="scientific">Blepharisma stoltei</name>
    <dbReference type="NCBI Taxonomy" id="1481888"/>
    <lineage>
        <taxon>Eukaryota</taxon>
        <taxon>Sar</taxon>
        <taxon>Alveolata</taxon>
        <taxon>Ciliophora</taxon>
        <taxon>Postciliodesmatophora</taxon>
        <taxon>Heterotrichea</taxon>
        <taxon>Heterotrichida</taxon>
        <taxon>Blepharismidae</taxon>
        <taxon>Blepharisma</taxon>
    </lineage>
</organism>
<comment type="caution">
    <text evidence="3">The sequence shown here is derived from an EMBL/GenBank/DDBJ whole genome shotgun (WGS) entry which is preliminary data.</text>
</comment>
<feature type="compositionally biased region" description="Basic and acidic residues" evidence="2">
    <location>
        <begin position="48"/>
        <end position="69"/>
    </location>
</feature>
<dbReference type="Proteomes" id="UP001162131">
    <property type="component" value="Unassembled WGS sequence"/>
</dbReference>
<feature type="compositionally biased region" description="Acidic residues" evidence="2">
    <location>
        <begin position="14"/>
        <end position="23"/>
    </location>
</feature>
<feature type="coiled-coil region" evidence="1">
    <location>
        <begin position="176"/>
        <end position="326"/>
    </location>
</feature>
<evidence type="ECO:0000256" key="2">
    <source>
        <dbReference type="SAM" id="MobiDB-lite"/>
    </source>
</evidence>
<gene>
    <name evidence="3" type="ORF">BSTOLATCC_MIC3575</name>
</gene>